<feature type="transmembrane region" description="Helical" evidence="1">
    <location>
        <begin position="26"/>
        <end position="49"/>
    </location>
</feature>
<comment type="caution">
    <text evidence="2">The sequence shown here is derived from an EMBL/GenBank/DDBJ whole genome shotgun (WGS) entry which is preliminary data.</text>
</comment>
<proteinExistence type="predicted"/>
<evidence type="ECO:0000256" key="1">
    <source>
        <dbReference type="SAM" id="Phobius"/>
    </source>
</evidence>
<evidence type="ECO:0000313" key="2">
    <source>
        <dbReference type="EMBL" id="RZU76352.1"/>
    </source>
</evidence>
<sequence>MTGAPRTTMTRLPTSRRLIVVGVPRVAVIVMPPAAAVGVLTAAVWRLGVADVAVRIVRRPSAVRSFLNLRGVGARAVVGLRLVGRPALLSAATAVRGGVGGVVPGAAVWSVRFVGVMLTRMGMAGRGVVG</sequence>
<dbReference type="Proteomes" id="UP000294114">
    <property type="component" value="Unassembled WGS sequence"/>
</dbReference>
<dbReference type="RefSeq" id="WP_130336957.1">
    <property type="nucleotide sequence ID" value="NZ_SHLD01000001.1"/>
</dbReference>
<gene>
    <name evidence="2" type="ORF">EV384_4995</name>
</gene>
<accession>A0A4Q8BEI8</accession>
<reference evidence="2 3" key="1">
    <citation type="submission" date="2019-02" db="EMBL/GenBank/DDBJ databases">
        <title>Sequencing the genomes of 1000 actinobacteria strains.</title>
        <authorList>
            <person name="Klenk H.-P."/>
        </authorList>
    </citation>
    <scope>NUCLEOTIDE SEQUENCE [LARGE SCALE GENOMIC DNA]</scope>
    <source>
        <strain evidence="2 3">DSM 45612</strain>
    </source>
</reference>
<keyword evidence="1" id="KW-0472">Membrane</keyword>
<keyword evidence="1" id="KW-0812">Transmembrane</keyword>
<organism evidence="2 3">
    <name type="scientific">Micromonospora kangleipakensis</name>
    <dbReference type="NCBI Taxonomy" id="1077942"/>
    <lineage>
        <taxon>Bacteria</taxon>
        <taxon>Bacillati</taxon>
        <taxon>Actinomycetota</taxon>
        <taxon>Actinomycetes</taxon>
        <taxon>Micromonosporales</taxon>
        <taxon>Micromonosporaceae</taxon>
        <taxon>Micromonospora</taxon>
    </lineage>
</organism>
<dbReference type="AlphaFoldDB" id="A0A4Q8BEI8"/>
<dbReference type="EMBL" id="SHLD01000001">
    <property type="protein sequence ID" value="RZU76352.1"/>
    <property type="molecule type" value="Genomic_DNA"/>
</dbReference>
<evidence type="ECO:0000313" key="3">
    <source>
        <dbReference type="Proteomes" id="UP000294114"/>
    </source>
</evidence>
<keyword evidence="3" id="KW-1185">Reference proteome</keyword>
<protein>
    <submittedName>
        <fullName evidence="2">Uncharacterized protein</fullName>
    </submittedName>
</protein>
<keyword evidence="1" id="KW-1133">Transmembrane helix</keyword>
<name>A0A4Q8BEI8_9ACTN</name>